<dbReference type="Pfam" id="PF05721">
    <property type="entry name" value="PhyH"/>
    <property type="match status" value="1"/>
</dbReference>
<dbReference type="PANTHER" id="PTHR20883:SF49">
    <property type="entry name" value="PHYTANOYL-COA DIOXYGENASE"/>
    <property type="match status" value="1"/>
</dbReference>
<evidence type="ECO:0000256" key="1">
    <source>
        <dbReference type="ARBA" id="ARBA00001962"/>
    </source>
</evidence>
<dbReference type="SUPFAM" id="SSF51197">
    <property type="entry name" value="Clavaminate synthase-like"/>
    <property type="match status" value="1"/>
</dbReference>
<feature type="signal peptide" evidence="2">
    <location>
        <begin position="1"/>
        <end position="25"/>
    </location>
</feature>
<gene>
    <name evidence="3" type="ORF">HTAM1171_LOCUS1036</name>
</gene>
<dbReference type="PANTHER" id="PTHR20883">
    <property type="entry name" value="PHYTANOYL-COA DIOXYGENASE DOMAIN CONTAINING 1"/>
    <property type="match status" value="1"/>
</dbReference>
<reference evidence="3" key="1">
    <citation type="submission" date="2021-01" db="EMBL/GenBank/DDBJ databases">
        <authorList>
            <person name="Corre E."/>
            <person name="Pelletier E."/>
            <person name="Niang G."/>
            <person name="Scheremetjew M."/>
            <person name="Finn R."/>
            <person name="Kale V."/>
            <person name="Holt S."/>
            <person name="Cochrane G."/>
            <person name="Meng A."/>
            <person name="Brown T."/>
            <person name="Cohen L."/>
        </authorList>
    </citation>
    <scope>NUCLEOTIDE SEQUENCE</scope>
    <source>
        <strain evidence="3">CCMP826</strain>
    </source>
</reference>
<dbReference type="EMBL" id="HBGV01001661">
    <property type="protein sequence ID" value="CAD9469816.1"/>
    <property type="molecule type" value="Transcribed_RNA"/>
</dbReference>
<dbReference type="InterPro" id="IPR008775">
    <property type="entry name" value="Phytyl_CoA_dOase-like"/>
</dbReference>
<dbReference type="AlphaFoldDB" id="A0A7S2GTE9"/>
<evidence type="ECO:0000256" key="2">
    <source>
        <dbReference type="SAM" id="SignalP"/>
    </source>
</evidence>
<feature type="chain" id="PRO_5030791470" description="Phytanoyl-CoA dioxygenase" evidence="2">
    <location>
        <begin position="26"/>
        <end position="366"/>
    </location>
</feature>
<protein>
    <recommendedName>
        <fullName evidence="4">Phytanoyl-CoA dioxygenase</fullName>
    </recommendedName>
</protein>
<evidence type="ECO:0008006" key="4">
    <source>
        <dbReference type="Google" id="ProtNLM"/>
    </source>
</evidence>
<organism evidence="3">
    <name type="scientific">Helicotheca tamesis</name>
    <dbReference type="NCBI Taxonomy" id="374047"/>
    <lineage>
        <taxon>Eukaryota</taxon>
        <taxon>Sar</taxon>
        <taxon>Stramenopiles</taxon>
        <taxon>Ochrophyta</taxon>
        <taxon>Bacillariophyta</taxon>
        <taxon>Mediophyceae</taxon>
        <taxon>Lithodesmiophycidae</taxon>
        <taxon>Lithodesmiales</taxon>
        <taxon>Lithodesmiaceae</taxon>
        <taxon>Helicotheca</taxon>
    </lineage>
</organism>
<dbReference type="Gene3D" id="2.60.120.620">
    <property type="entry name" value="q2cbj1_9rhob like domain"/>
    <property type="match status" value="1"/>
</dbReference>
<sequence length="366" mass="40787">METRSLAIAALAALVAFWFAGPATLHDEDLSIPTTLTRTLSPQEIDEYRRDGVVKVEGVVAHFEHEMNALLDIMDHRPPFACVYQSFIFHLIVHKLINATNFGRGADVLCSDASVMFQEVDDIIFKSAIGSIAAQLLGTSHIRLDHAPLMRFDGSSLTPWHTDEIGAFLTNGTGLVVWIPFQPSTPDTDGLKFIAGSHKFPASSVMPSFCNAELPGYCMEEIGKRQEEDPTKKVLTYDLKVGDAIFFDKSTMHASTGLNMSPRHSLQIRLFGAGDDVKSAYFKNVKGAAYGVPYGLHDDRANTFRFPQIYPNIQTNEFAKRIAYKTSSGLVDKVKYLFDMARVSIDSFRQNQEVDHFCSDRKCFRG</sequence>
<proteinExistence type="predicted"/>
<name>A0A7S2GTE9_9STRA</name>
<comment type="cofactor">
    <cofactor evidence="1">
        <name>Fe cation</name>
        <dbReference type="ChEBI" id="CHEBI:24875"/>
    </cofactor>
</comment>
<accession>A0A7S2GTE9</accession>
<evidence type="ECO:0000313" key="3">
    <source>
        <dbReference type="EMBL" id="CAD9469816.1"/>
    </source>
</evidence>
<keyword evidence="2" id="KW-0732">Signal</keyword>